<organism evidence="12 13">
    <name type="scientific">Labrus bergylta</name>
    <name type="common">ballan wrasse</name>
    <dbReference type="NCBI Taxonomy" id="56723"/>
    <lineage>
        <taxon>Eukaryota</taxon>
        <taxon>Metazoa</taxon>
        <taxon>Chordata</taxon>
        <taxon>Craniata</taxon>
        <taxon>Vertebrata</taxon>
        <taxon>Euteleostomi</taxon>
        <taxon>Actinopterygii</taxon>
        <taxon>Neopterygii</taxon>
        <taxon>Teleostei</taxon>
        <taxon>Neoteleostei</taxon>
        <taxon>Acanthomorphata</taxon>
        <taxon>Eupercaria</taxon>
        <taxon>Labriformes</taxon>
        <taxon>Labridae</taxon>
        <taxon>Labrus</taxon>
    </lineage>
</organism>
<keyword evidence="5" id="KW-0999">Mitochondrion inner membrane</keyword>
<dbReference type="CDD" id="cd16175">
    <property type="entry name" value="EFh_MICU3"/>
    <property type="match status" value="1"/>
</dbReference>
<dbReference type="AlphaFoldDB" id="A0A3Q3GY31"/>
<dbReference type="SUPFAM" id="SSF47473">
    <property type="entry name" value="EF-hand"/>
    <property type="match status" value="2"/>
</dbReference>
<dbReference type="GO" id="GO:0036444">
    <property type="term" value="P:calcium import into the mitochondrion"/>
    <property type="evidence" value="ECO:0007669"/>
    <property type="project" value="TreeGrafter"/>
</dbReference>
<evidence type="ECO:0000256" key="10">
    <source>
        <dbReference type="SAM" id="Phobius"/>
    </source>
</evidence>
<evidence type="ECO:0000256" key="5">
    <source>
        <dbReference type="ARBA" id="ARBA00022792"/>
    </source>
</evidence>
<keyword evidence="7" id="KW-0809">Transit peptide</keyword>
<feature type="domain" description="EF-hand" evidence="11">
    <location>
        <begin position="415"/>
        <end position="450"/>
    </location>
</feature>
<evidence type="ECO:0000256" key="6">
    <source>
        <dbReference type="ARBA" id="ARBA00022837"/>
    </source>
</evidence>
<keyword evidence="13" id="KW-1185">Reference proteome</keyword>
<reference evidence="12" key="1">
    <citation type="submission" date="2025-08" db="UniProtKB">
        <authorList>
            <consortium name="Ensembl"/>
        </authorList>
    </citation>
    <scope>IDENTIFICATION</scope>
</reference>
<dbReference type="InterPro" id="IPR011992">
    <property type="entry name" value="EF-hand-dom_pair"/>
</dbReference>
<dbReference type="GO" id="GO:0005758">
    <property type="term" value="C:mitochondrial intermembrane space"/>
    <property type="evidence" value="ECO:0007669"/>
    <property type="project" value="UniProtKB-SubCell"/>
</dbReference>
<keyword evidence="6" id="KW-0106">Calcium</keyword>
<dbReference type="GO" id="GO:0005509">
    <property type="term" value="F:calcium ion binding"/>
    <property type="evidence" value="ECO:0007669"/>
    <property type="project" value="InterPro"/>
</dbReference>
<dbReference type="Pfam" id="PF13499">
    <property type="entry name" value="EF-hand_7"/>
    <property type="match status" value="1"/>
</dbReference>
<dbReference type="PROSITE" id="PS50222">
    <property type="entry name" value="EF_HAND_2"/>
    <property type="match status" value="2"/>
</dbReference>
<evidence type="ECO:0000313" key="13">
    <source>
        <dbReference type="Proteomes" id="UP000261660"/>
    </source>
</evidence>
<evidence type="ECO:0000256" key="1">
    <source>
        <dbReference type="ARBA" id="ARBA00004273"/>
    </source>
</evidence>
<sequence length="476" mass="54630">MAAFRRVAALAGKMNLLTATRTELVGGQAAAGGRARKCLAVGMCLATGGAVALYFYNDLTTVARGRKRMRSPSISGLLPSIPTVEAKEKARPFDFEDGDVYMSSHEHRFRTFSSVEYDGQLYMTPQNFIESVTMSEPRNKRPWRSLTKQELEKILTDTPPVWRGSSKLFRNLRERGIISYTEYLFLLCILTKPHAGFKIAFNMFDADGNQMVDKREFMVLQEIFRKKNEKKGRRGDAEKSAQLVLKKDSQEFVVRSYWDVLRRGASQVLFSDLAERADESITIDTTLLVHFFGKKGKAELTFDDFYRFMDNLQTEVLEIEFLTYSKGMTTISEEDFAKILLRFTNVENISAYLENVRHCIPDEKGITFDEFRSFFQFLNNLEDFAIAMQMYNFASRSIGQDEFARAVYVATGLKLTRHLVNTIFKIFDVDHDDQLSYKEFIGIMKDRLHRGARGYKSVERATSFKSCLKKELASSR</sequence>
<name>A0A3Q3GY31_9LABR</name>
<keyword evidence="9 10" id="KW-0472">Membrane</keyword>
<dbReference type="Gene3D" id="1.10.238.10">
    <property type="entry name" value="EF-hand"/>
    <property type="match status" value="2"/>
</dbReference>
<dbReference type="InterPro" id="IPR018247">
    <property type="entry name" value="EF_Hand_1_Ca_BS"/>
</dbReference>
<protein>
    <submittedName>
        <fullName evidence="12">Mitochondrial calcium uptake family, member 3a</fullName>
    </submittedName>
</protein>
<dbReference type="Ensembl" id="ENSLBET00000037066.1">
    <property type="protein sequence ID" value="ENSLBEP00000035563.1"/>
    <property type="gene ID" value="ENSLBEG00000026674.1"/>
</dbReference>
<dbReference type="SMART" id="SM00054">
    <property type="entry name" value="EFh"/>
    <property type="match status" value="2"/>
</dbReference>
<dbReference type="PROSITE" id="PS00018">
    <property type="entry name" value="EF_HAND_1"/>
    <property type="match status" value="2"/>
</dbReference>
<keyword evidence="10" id="KW-0812">Transmembrane</keyword>
<dbReference type="GO" id="GO:1990246">
    <property type="term" value="C:uniplex complex"/>
    <property type="evidence" value="ECO:0007669"/>
    <property type="project" value="TreeGrafter"/>
</dbReference>
<dbReference type="GeneTree" id="ENSGT00950000183079"/>
<evidence type="ECO:0000256" key="8">
    <source>
        <dbReference type="ARBA" id="ARBA00023128"/>
    </source>
</evidence>
<evidence type="ECO:0000256" key="7">
    <source>
        <dbReference type="ARBA" id="ARBA00022946"/>
    </source>
</evidence>
<accession>A0A3Q3GY31</accession>
<dbReference type="PANTHER" id="PTHR12294">
    <property type="entry name" value="EF HAND DOMAIN FAMILY A1,A2-RELATED"/>
    <property type="match status" value="1"/>
</dbReference>
<dbReference type="GO" id="GO:0051560">
    <property type="term" value="P:mitochondrial calcium ion homeostasis"/>
    <property type="evidence" value="ECO:0007669"/>
    <property type="project" value="TreeGrafter"/>
</dbReference>
<evidence type="ECO:0000256" key="2">
    <source>
        <dbReference type="ARBA" id="ARBA00004569"/>
    </source>
</evidence>
<keyword evidence="10" id="KW-1133">Transmembrane helix</keyword>
<proteinExistence type="predicted"/>
<dbReference type="InterPro" id="IPR002048">
    <property type="entry name" value="EF_hand_dom"/>
</dbReference>
<evidence type="ECO:0000313" key="12">
    <source>
        <dbReference type="Ensembl" id="ENSLBEP00000035563.1"/>
    </source>
</evidence>
<feature type="domain" description="EF-hand" evidence="11">
    <location>
        <begin position="192"/>
        <end position="227"/>
    </location>
</feature>
<evidence type="ECO:0000256" key="4">
    <source>
        <dbReference type="ARBA" id="ARBA00022737"/>
    </source>
</evidence>
<evidence type="ECO:0000256" key="9">
    <source>
        <dbReference type="ARBA" id="ARBA00023136"/>
    </source>
</evidence>
<keyword evidence="3" id="KW-0479">Metal-binding</keyword>
<evidence type="ECO:0000259" key="11">
    <source>
        <dbReference type="PROSITE" id="PS50222"/>
    </source>
</evidence>
<dbReference type="Proteomes" id="UP000261660">
    <property type="component" value="Unplaced"/>
</dbReference>
<dbReference type="PANTHER" id="PTHR12294:SF10">
    <property type="entry name" value="CALCIUM UPTAKE PROTEIN 3, MITOCHONDRIAL"/>
    <property type="match status" value="1"/>
</dbReference>
<keyword evidence="8" id="KW-0496">Mitochondrion</keyword>
<evidence type="ECO:0000256" key="3">
    <source>
        <dbReference type="ARBA" id="ARBA00022723"/>
    </source>
</evidence>
<feature type="transmembrane region" description="Helical" evidence="10">
    <location>
        <begin position="38"/>
        <end position="56"/>
    </location>
</feature>
<keyword evidence="4" id="KW-0677">Repeat</keyword>
<comment type="subcellular location">
    <subcellularLocation>
        <location evidence="1">Mitochondrion inner membrane</location>
    </subcellularLocation>
    <subcellularLocation>
        <location evidence="2">Mitochondrion intermembrane space</location>
    </subcellularLocation>
</comment>
<reference evidence="12" key="2">
    <citation type="submission" date="2025-09" db="UniProtKB">
        <authorList>
            <consortium name="Ensembl"/>
        </authorList>
    </citation>
    <scope>IDENTIFICATION</scope>
</reference>
<dbReference type="InterPro" id="IPR039800">
    <property type="entry name" value="MICU1/2/3"/>
</dbReference>